<dbReference type="AlphaFoldDB" id="A0A081P343"/>
<dbReference type="Gene3D" id="3.30.200.20">
    <property type="entry name" value="Phosphorylase Kinase, domain 1"/>
    <property type="match status" value="1"/>
</dbReference>
<feature type="region of interest" description="Disordered" evidence="1">
    <location>
        <begin position="334"/>
        <end position="357"/>
    </location>
</feature>
<dbReference type="RefSeq" id="WP_036683630.1">
    <property type="nucleotide sequence ID" value="NZ_JNVM01000012.1"/>
</dbReference>
<dbReference type="Proteomes" id="UP000028123">
    <property type="component" value="Unassembled WGS sequence"/>
</dbReference>
<dbReference type="PANTHER" id="PTHR39179">
    <property type="entry name" value="SPORE COAT PROTEIN I"/>
    <property type="match status" value="1"/>
</dbReference>
<dbReference type="EMBL" id="JNVM01000012">
    <property type="protein sequence ID" value="KEQ25116.1"/>
    <property type="molecule type" value="Genomic_DNA"/>
</dbReference>
<evidence type="ECO:0000313" key="3">
    <source>
        <dbReference type="EMBL" id="KEQ25116.1"/>
    </source>
</evidence>
<dbReference type="InterPro" id="IPR047175">
    <property type="entry name" value="CotS-like"/>
</dbReference>
<organism evidence="3 4">
    <name type="scientific">Paenibacillus tyrfis</name>
    <dbReference type="NCBI Taxonomy" id="1501230"/>
    <lineage>
        <taxon>Bacteria</taxon>
        <taxon>Bacillati</taxon>
        <taxon>Bacillota</taxon>
        <taxon>Bacilli</taxon>
        <taxon>Bacillales</taxon>
        <taxon>Paenibacillaceae</taxon>
        <taxon>Paenibacillus</taxon>
    </lineage>
</organism>
<evidence type="ECO:0000313" key="4">
    <source>
        <dbReference type="Proteomes" id="UP000028123"/>
    </source>
</evidence>
<dbReference type="eggNOG" id="COG2334">
    <property type="taxonomic scope" value="Bacteria"/>
</dbReference>
<dbReference type="Gene3D" id="3.90.1200.10">
    <property type="match status" value="1"/>
</dbReference>
<evidence type="ECO:0000256" key="1">
    <source>
        <dbReference type="SAM" id="MobiDB-lite"/>
    </source>
</evidence>
<dbReference type="OrthoDB" id="2600880at2"/>
<name>A0A081P343_9BACL</name>
<dbReference type="InterPro" id="IPR011009">
    <property type="entry name" value="Kinase-like_dom_sf"/>
</dbReference>
<dbReference type="SUPFAM" id="SSF56112">
    <property type="entry name" value="Protein kinase-like (PK-like)"/>
    <property type="match status" value="1"/>
</dbReference>
<feature type="domain" description="Aminoglycoside phosphotransferase" evidence="2">
    <location>
        <begin position="34"/>
        <end position="274"/>
    </location>
</feature>
<keyword evidence="4" id="KW-1185">Reference proteome</keyword>
<dbReference type="InterPro" id="IPR002575">
    <property type="entry name" value="Aminoglycoside_PTrfase"/>
</dbReference>
<sequence length="357" mass="41712">MAHRTLKTRYRLLARRYGLQIKRIIPRHSLYKRNAAYRAITDRGDFLLKPFCRSRILGQRTPKQQIERISSHIRTLQEAGYPHLPKWLTTSSGRYWTSYQGKPYYLTEWIKGRELQNDVQDYDSLGKALAGLHNVCPTTRLPMSHFTLKEVGFLKWQEALFRRQLVRLDRRRGRWFRKHGAECIALADEAWRIIKAPEVQRLILMEHEHPALIHSDVTFPNVIIRSDGLFLIDWDRVRLGSIYLEIARTLQNTALFEPPRMEALLRGYEQFRPLLPEERLLISAFFRLPVEAWLSANRIAFGRSPSANHVLKKTWRPRLNAIGWMDNWARTTTAPEASGHHHPEGAGINEEGEPAAM</sequence>
<accession>A0A081P343</accession>
<dbReference type="GO" id="GO:0042601">
    <property type="term" value="C:endospore-forming forespore"/>
    <property type="evidence" value="ECO:0007669"/>
    <property type="project" value="TreeGrafter"/>
</dbReference>
<proteinExistence type="predicted"/>
<evidence type="ECO:0000259" key="2">
    <source>
        <dbReference type="Pfam" id="PF01636"/>
    </source>
</evidence>
<reference evidence="3 4" key="1">
    <citation type="submission" date="2014-06" db="EMBL/GenBank/DDBJ databases">
        <title>Draft genome sequence of Paenibacillus sp. MSt1.</title>
        <authorList>
            <person name="Aw Y.K."/>
            <person name="Ong K.S."/>
            <person name="Gan H.M."/>
            <person name="Lee S.M."/>
        </authorList>
    </citation>
    <scope>NUCLEOTIDE SEQUENCE [LARGE SCALE GENOMIC DNA]</scope>
    <source>
        <strain evidence="3 4">MSt1</strain>
    </source>
</reference>
<protein>
    <recommendedName>
        <fullName evidence="2">Aminoglycoside phosphotransferase domain-containing protein</fullName>
    </recommendedName>
</protein>
<dbReference type="PANTHER" id="PTHR39179:SF1">
    <property type="entry name" value="SPORE COAT PROTEIN I"/>
    <property type="match status" value="1"/>
</dbReference>
<dbReference type="Pfam" id="PF01636">
    <property type="entry name" value="APH"/>
    <property type="match status" value="1"/>
</dbReference>
<gene>
    <name evidence="3" type="ORF">ET33_05355</name>
</gene>
<comment type="caution">
    <text evidence="3">The sequence shown here is derived from an EMBL/GenBank/DDBJ whole genome shotgun (WGS) entry which is preliminary data.</text>
</comment>